<feature type="binding site" evidence="7">
    <location>
        <position position="61"/>
    </location>
    <ligand>
        <name>5-hydroxyisourate</name>
        <dbReference type="ChEBI" id="CHEBI:18072"/>
    </ligand>
</feature>
<evidence type="ECO:0000313" key="10">
    <source>
        <dbReference type="Proteomes" id="UP001163293"/>
    </source>
</evidence>
<dbReference type="AlphaFoldDB" id="A0AAX3EFV3"/>
<feature type="binding site" evidence="7">
    <location>
        <position position="178"/>
    </location>
    <ligand>
        <name>5-hydroxyisourate</name>
        <dbReference type="ChEBI" id="CHEBI:18072"/>
    </ligand>
</feature>
<feature type="active site" description="Charge relay system" evidence="6">
    <location>
        <position position="16"/>
    </location>
</feature>
<evidence type="ECO:0000256" key="8">
    <source>
        <dbReference type="RuleBase" id="RU004455"/>
    </source>
</evidence>
<evidence type="ECO:0000256" key="2">
    <source>
        <dbReference type="ARBA" id="ARBA00009760"/>
    </source>
</evidence>
<dbReference type="RefSeq" id="WP_021473435.1">
    <property type="nucleotide sequence ID" value="NZ_BDMH01000021.1"/>
</dbReference>
<feature type="binding site" evidence="7">
    <location>
        <position position="161"/>
    </location>
    <ligand>
        <name>5-hydroxyisourate</name>
        <dbReference type="ChEBI" id="CHEBI:18072"/>
    </ligand>
</feature>
<keyword evidence="3 5" id="KW-0659">Purine metabolism</keyword>
<proteinExistence type="inferred from homology"/>
<feature type="binding site" evidence="7">
    <location>
        <position position="225"/>
    </location>
    <ligand>
        <name>urate</name>
        <dbReference type="ChEBI" id="CHEBI:17775"/>
    </ligand>
</feature>
<evidence type="ECO:0000256" key="4">
    <source>
        <dbReference type="ARBA" id="ARBA00023002"/>
    </source>
</evidence>
<feature type="binding site" evidence="7">
    <location>
        <position position="161"/>
    </location>
    <ligand>
        <name>urate</name>
        <dbReference type="ChEBI" id="CHEBI:17775"/>
    </ligand>
</feature>
<comment type="similarity">
    <text evidence="2 5 8">Belongs to the uricase family.</text>
</comment>
<evidence type="ECO:0000313" key="9">
    <source>
        <dbReference type="EMBL" id="UYV96965.1"/>
    </source>
</evidence>
<evidence type="ECO:0000256" key="3">
    <source>
        <dbReference type="ARBA" id="ARBA00022631"/>
    </source>
</evidence>
<dbReference type="GO" id="GO:0004846">
    <property type="term" value="F:urate oxidase activity"/>
    <property type="evidence" value="ECO:0007669"/>
    <property type="project" value="UniProtKB-EC"/>
</dbReference>
<feature type="binding site" evidence="7">
    <location>
        <position position="251"/>
    </location>
    <ligand>
        <name>urate</name>
        <dbReference type="ChEBI" id="CHEBI:17775"/>
    </ligand>
</feature>
<feature type="binding site" evidence="7">
    <location>
        <position position="178"/>
    </location>
    <ligand>
        <name>urate</name>
        <dbReference type="ChEBI" id="CHEBI:17775"/>
    </ligand>
</feature>
<sequence length="304" mass="33990">MTMSNNIVLGENQYGKAEVRVVKVTRDTDRHQIEDLNVTSQLRGDFQAAHLEGDNGHVVATDTQKNTVYAFARDGIGSPEAFLLRLADHFTGEFSWVTGGRWEAESYAWERIQAHGQGHDHSFVRNGQEVRTAVVVRDGATTHIISGLKDLTVLKTTQSGFVGYPRDKYTTLPETTDRILATDVSARWRYNTNLDAGATDFNKSYEDIKALLLEGFTENYSHALQQTLFDMGKKVLEAHSEVDEIKFSMPNKHHFLVDLSPFGQDNPNEVFFAADRPYGLIEATVQRDNTTAAPLAWMGIAGFC</sequence>
<feature type="binding site" evidence="7">
    <location>
        <position position="225"/>
    </location>
    <ligand>
        <name>5-hydroxyisourate</name>
        <dbReference type="ChEBI" id="CHEBI:18072"/>
    </ligand>
</feature>
<dbReference type="PANTHER" id="PTHR42874">
    <property type="entry name" value="URICASE"/>
    <property type="match status" value="1"/>
</dbReference>
<dbReference type="PROSITE" id="PS00366">
    <property type="entry name" value="URICASE"/>
    <property type="match status" value="1"/>
</dbReference>
<dbReference type="Gene3D" id="3.10.270.10">
    <property type="entry name" value="Urate Oxidase"/>
    <property type="match status" value="1"/>
</dbReference>
<dbReference type="EMBL" id="CP101185">
    <property type="protein sequence ID" value="UYV96965.1"/>
    <property type="molecule type" value="Genomic_DNA"/>
</dbReference>
<evidence type="ECO:0000256" key="1">
    <source>
        <dbReference type="ARBA" id="ARBA00004831"/>
    </source>
</evidence>
<evidence type="ECO:0000256" key="6">
    <source>
        <dbReference type="PIRSR" id="PIRSR000241-1"/>
    </source>
</evidence>
<dbReference type="PIRSF" id="PIRSF000241">
    <property type="entry name" value="Urate_oxidase"/>
    <property type="match status" value="1"/>
</dbReference>
<keyword evidence="10" id="KW-1185">Reference proteome</keyword>
<dbReference type="InterPro" id="IPR019842">
    <property type="entry name" value="Uricase_CS"/>
</dbReference>
<dbReference type="NCBIfam" id="TIGR03383">
    <property type="entry name" value="urate_oxi"/>
    <property type="match status" value="1"/>
</dbReference>
<dbReference type="Proteomes" id="UP001163293">
    <property type="component" value="Chromosome"/>
</dbReference>
<feature type="binding site" evidence="7">
    <location>
        <position position="61"/>
    </location>
    <ligand>
        <name>O2</name>
        <dbReference type="ChEBI" id="CHEBI:15379"/>
    </ligand>
</feature>
<gene>
    <name evidence="9" type="primary">pucL</name>
    <name evidence="9" type="ORF">NL394_18250</name>
</gene>
<comment type="pathway">
    <text evidence="1 5">Purine metabolism; urate degradation; (S)-allantoin from urate: step 1/3.</text>
</comment>
<feature type="active site" description="Charge relay system" evidence="6">
    <location>
        <position position="253"/>
    </location>
</feature>
<dbReference type="InterPro" id="IPR002042">
    <property type="entry name" value="Uricase"/>
</dbReference>
<comment type="catalytic activity">
    <reaction evidence="5 8">
        <text>urate + O2 + H2O = 5-hydroxyisourate + H2O2</text>
        <dbReference type="Rhea" id="RHEA:21368"/>
        <dbReference type="ChEBI" id="CHEBI:15377"/>
        <dbReference type="ChEBI" id="CHEBI:15379"/>
        <dbReference type="ChEBI" id="CHEBI:16240"/>
        <dbReference type="ChEBI" id="CHEBI:17775"/>
        <dbReference type="ChEBI" id="CHEBI:18072"/>
        <dbReference type="EC" id="1.7.3.3"/>
    </reaction>
</comment>
<feature type="binding site" evidence="7">
    <location>
        <position position="251"/>
    </location>
    <ligand>
        <name>O2</name>
        <dbReference type="ChEBI" id="CHEBI:15379"/>
    </ligand>
</feature>
<evidence type="ECO:0000256" key="5">
    <source>
        <dbReference type="PIRNR" id="PIRNR000241"/>
    </source>
</evidence>
<dbReference type="PRINTS" id="PR00093">
    <property type="entry name" value="URICASE"/>
</dbReference>
<evidence type="ECO:0000256" key="7">
    <source>
        <dbReference type="PIRSR" id="PIRSR000241-2"/>
    </source>
</evidence>
<feature type="binding site" evidence="7">
    <location>
        <position position="61"/>
    </location>
    <ligand>
        <name>urate</name>
        <dbReference type="ChEBI" id="CHEBI:17775"/>
    </ligand>
</feature>
<dbReference type="PANTHER" id="PTHR42874:SF1">
    <property type="entry name" value="URICASE"/>
    <property type="match status" value="1"/>
</dbReference>
<name>A0AAX3EFV3_PAEUR</name>
<reference evidence="9" key="1">
    <citation type="submission" date="2022-07" db="EMBL/GenBank/DDBJ databases">
        <authorList>
            <person name="Wu T."/>
        </authorList>
    </citation>
    <scope>NUCLEOTIDE SEQUENCE</scope>
    <source>
        <strain evidence="9">SD-1</strain>
    </source>
</reference>
<dbReference type="Pfam" id="PF01014">
    <property type="entry name" value="Uricase"/>
    <property type="match status" value="2"/>
</dbReference>
<dbReference type="GO" id="GO:0006144">
    <property type="term" value="P:purine nucleobase metabolic process"/>
    <property type="evidence" value="ECO:0007669"/>
    <property type="project" value="UniProtKB-KW"/>
</dbReference>
<feature type="binding site" evidence="7">
    <location>
        <position position="62"/>
    </location>
    <ligand>
        <name>5-hydroxyisourate</name>
        <dbReference type="ChEBI" id="CHEBI:18072"/>
    </ligand>
</feature>
<feature type="binding site" evidence="7">
    <location>
        <position position="62"/>
    </location>
    <ligand>
        <name>urate</name>
        <dbReference type="ChEBI" id="CHEBI:17775"/>
    </ligand>
</feature>
<keyword evidence="4 5" id="KW-0560">Oxidoreductase</keyword>
<accession>A0AAX3EFV3</accession>
<feature type="active site" description="Charge relay system" evidence="6">
    <location>
        <position position="61"/>
    </location>
</feature>
<feature type="binding site" evidence="7">
    <location>
        <position position="251"/>
    </location>
    <ligand>
        <name>5-hydroxyisourate</name>
        <dbReference type="ChEBI" id="CHEBI:18072"/>
    </ligand>
</feature>
<dbReference type="EC" id="1.7.3.3" evidence="5 8"/>
<dbReference type="SUPFAM" id="SSF55620">
    <property type="entry name" value="Tetrahydrobiopterin biosynthesis enzymes-like"/>
    <property type="match status" value="2"/>
</dbReference>
<comment type="function">
    <text evidence="5 8">Catalyzes the oxidation of uric acid to 5-hydroxyisourate, which is further processed to form (S)-allantoin.</text>
</comment>
<organism evidence="9 10">
    <name type="scientific">Paenarthrobacter ureafaciens</name>
    <dbReference type="NCBI Taxonomy" id="37931"/>
    <lineage>
        <taxon>Bacteria</taxon>
        <taxon>Bacillati</taxon>
        <taxon>Actinomycetota</taxon>
        <taxon>Actinomycetes</taxon>
        <taxon>Micrococcales</taxon>
        <taxon>Micrococcaceae</taxon>
        <taxon>Paenarthrobacter</taxon>
    </lineage>
</organism>
<protein>
    <recommendedName>
        <fullName evidence="5 8">Uricase</fullName>
        <ecNumber evidence="5 8">1.7.3.3</ecNumber>
    </recommendedName>
    <alternativeName>
        <fullName evidence="5">Urate oxidase</fullName>
    </alternativeName>
</protein>